<accession>A0A838XWQ1</accession>
<keyword evidence="3" id="KW-0378">Hydrolase</keyword>
<dbReference type="PANTHER" id="PTHR43569:SF2">
    <property type="entry name" value="AMIDOHYDROLASE-RELATED DOMAIN-CONTAINING PROTEIN"/>
    <property type="match status" value="1"/>
</dbReference>
<dbReference type="Gene3D" id="3.20.20.140">
    <property type="entry name" value="Metal-dependent hydrolases"/>
    <property type="match status" value="1"/>
</dbReference>
<evidence type="ECO:0000259" key="2">
    <source>
        <dbReference type="Pfam" id="PF04909"/>
    </source>
</evidence>
<dbReference type="InterPro" id="IPR032466">
    <property type="entry name" value="Metal_Hydrolase"/>
</dbReference>
<dbReference type="RefSeq" id="WP_181761112.1">
    <property type="nucleotide sequence ID" value="NZ_BMCR01000011.1"/>
</dbReference>
<proteinExistence type="inferred from homology"/>
<dbReference type="SUPFAM" id="SSF51556">
    <property type="entry name" value="Metallo-dependent hydrolases"/>
    <property type="match status" value="1"/>
</dbReference>
<evidence type="ECO:0000313" key="3">
    <source>
        <dbReference type="EMBL" id="MBA4612916.1"/>
    </source>
</evidence>
<dbReference type="EMBL" id="JACEON010000014">
    <property type="protein sequence ID" value="MBA4612916.1"/>
    <property type="molecule type" value="Genomic_DNA"/>
</dbReference>
<dbReference type="Proteomes" id="UP000559404">
    <property type="component" value="Unassembled WGS sequence"/>
</dbReference>
<protein>
    <submittedName>
        <fullName evidence="3">Amidohydrolase family protein</fullName>
    </submittedName>
</protein>
<reference evidence="3 4" key="1">
    <citation type="submission" date="2020-07" db="EMBL/GenBank/DDBJ databases">
        <authorList>
            <person name="Li M."/>
        </authorList>
    </citation>
    <scope>NUCLEOTIDE SEQUENCE [LARGE SCALE GENOMIC DNA]</scope>
    <source>
        <strain evidence="3 4">DSM 23284</strain>
    </source>
</reference>
<comment type="similarity">
    <text evidence="1">Belongs to the metallo-dependent hydrolases superfamily.</text>
</comment>
<dbReference type="AlphaFoldDB" id="A0A838XWQ1"/>
<gene>
    <name evidence="3" type="ORF">H1W37_14730</name>
</gene>
<dbReference type="Pfam" id="PF04909">
    <property type="entry name" value="Amidohydro_2"/>
    <property type="match status" value="1"/>
</dbReference>
<feature type="domain" description="Amidohydrolase-related" evidence="2">
    <location>
        <begin position="3"/>
        <end position="274"/>
    </location>
</feature>
<dbReference type="PANTHER" id="PTHR43569">
    <property type="entry name" value="AMIDOHYDROLASE"/>
    <property type="match status" value="1"/>
</dbReference>
<organism evidence="3 4">
    <name type="scientific">Stappia taiwanensis</name>
    <dbReference type="NCBI Taxonomy" id="992267"/>
    <lineage>
        <taxon>Bacteria</taxon>
        <taxon>Pseudomonadati</taxon>
        <taxon>Pseudomonadota</taxon>
        <taxon>Alphaproteobacteria</taxon>
        <taxon>Hyphomicrobiales</taxon>
        <taxon>Stappiaceae</taxon>
        <taxon>Stappia</taxon>
    </lineage>
</organism>
<dbReference type="GO" id="GO:0016787">
    <property type="term" value="F:hydrolase activity"/>
    <property type="evidence" value="ECO:0007669"/>
    <property type="project" value="UniProtKB-KW"/>
</dbReference>
<dbReference type="InterPro" id="IPR006680">
    <property type="entry name" value="Amidohydro-rel"/>
</dbReference>
<dbReference type="InterPro" id="IPR052350">
    <property type="entry name" value="Metallo-dep_Lactonases"/>
</dbReference>
<sequence>MKIDSHHHLWSLTRGDYGWMSPELGPIYRDFAPVDLAPHLRAAGIERTVVVQAADTVAETEYLLDLAEATDWIAGVVGWIDMEAPDAVATLTRLAARPLFKGIRPMIQDLADDDWILRPALDPAFDALIELGLSFDALVLPRHLPQLSARLERHPQLACVIDHAAKPALASGDLSQWRADMTRLARETRCSCKLSGLLTEAGDHPELATVQPAAEHVLREFGPDRVMFGSDWPVLNLAADYAGWAAMVDTLLAPLSPEDRARVWGGTARAFYRL</sequence>
<evidence type="ECO:0000313" key="4">
    <source>
        <dbReference type="Proteomes" id="UP000559404"/>
    </source>
</evidence>
<evidence type="ECO:0000256" key="1">
    <source>
        <dbReference type="ARBA" id="ARBA00038310"/>
    </source>
</evidence>
<comment type="caution">
    <text evidence="3">The sequence shown here is derived from an EMBL/GenBank/DDBJ whole genome shotgun (WGS) entry which is preliminary data.</text>
</comment>
<reference evidence="3 4" key="2">
    <citation type="submission" date="2020-08" db="EMBL/GenBank/DDBJ databases">
        <title>Stappia taiwanensis sp. nov., isolated from a coastal thermal spring.</title>
        <authorList>
            <person name="Kampfer P."/>
        </authorList>
    </citation>
    <scope>NUCLEOTIDE SEQUENCE [LARGE SCALE GENOMIC DNA]</scope>
    <source>
        <strain evidence="3 4">DSM 23284</strain>
    </source>
</reference>
<keyword evidence="4" id="KW-1185">Reference proteome</keyword>
<name>A0A838XWQ1_9HYPH</name>